<keyword evidence="2" id="KW-1185">Reference proteome</keyword>
<evidence type="ECO:0000313" key="1">
    <source>
        <dbReference type="EMBL" id="KAK5983495.1"/>
    </source>
</evidence>
<name>A0AAN8FZ30_TRICO</name>
<protein>
    <submittedName>
        <fullName evidence="1">Uncharacterized protein</fullName>
    </submittedName>
</protein>
<sequence>QPSIQSMDGEIVRTRSSKEGWKQITRDVEELKQVTVNLSSKINAKLGRALILQKQSSEDQLFYT</sequence>
<comment type="caution">
    <text evidence="1">The sequence shown here is derived from an EMBL/GenBank/DDBJ whole genome shotgun (WGS) entry which is preliminary data.</text>
</comment>
<reference evidence="1 2" key="1">
    <citation type="submission" date="2019-10" db="EMBL/GenBank/DDBJ databases">
        <title>Assembly and Annotation for the nematode Trichostrongylus colubriformis.</title>
        <authorList>
            <person name="Martin J."/>
        </authorList>
    </citation>
    <scope>NUCLEOTIDE SEQUENCE [LARGE SCALE GENOMIC DNA]</scope>
    <source>
        <strain evidence="1">G859</strain>
        <tissue evidence="1">Whole worm</tissue>
    </source>
</reference>
<accession>A0AAN8FZ30</accession>
<organism evidence="1 2">
    <name type="scientific">Trichostrongylus colubriformis</name>
    <name type="common">Black scour worm</name>
    <dbReference type="NCBI Taxonomy" id="6319"/>
    <lineage>
        <taxon>Eukaryota</taxon>
        <taxon>Metazoa</taxon>
        <taxon>Ecdysozoa</taxon>
        <taxon>Nematoda</taxon>
        <taxon>Chromadorea</taxon>
        <taxon>Rhabditida</taxon>
        <taxon>Rhabditina</taxon>
        <taxon>Rhabditomorpha</taxon>
        <taxon>Strongyloidea</taxon>
        <taxon>Trichostrongylidae</taxon>
        <taxon>Trichostrongylus</taxon>
    </lineage>
</organism>
<dbReference type="Proteomes" id="UP001331761">
    <property type="component" value="Unassembled WGS sequence"/>
</dbReference>
<dbReference type="AlphaFoldDB" id="A0AAN8FZ30"/>
<dbReference type="EMBL" id="WIXE01003918">
    <property type="protein sequence ID" value="KAK5983495.1"/>
    <property type="molecule type" value="Genomic_DNA"/>
</dbReference>
<evidence type="ECO:0000313" key="2">
    <source>
        <dbReference type="Proteomes" id="UP001331761"/>
    </source>
</evidence>
<proteinExistence type="predicted"/>
<gene>
    <name evidence="1" type="ORF">GCK32_014660</name>
</gene>
<feature type="non-terminal residue" evidence="1">
    <location>
        <position position="1"/>
    </location>
</feature>